<evidence type="ECO:0000256" key="1">
    <source>
        <dbReference type="ARBA" id="ARBA00004651"/>
    </source>
</evidence>
<evidence type="ECO:0000256" key="5">
    <source>
        <dbReference type="ARBA" id="ARBA00022692"/>
    </source>
</evidence>
<keyword evidence="4" id="KW-1003">Cell membrane</keyword>
<keyword evidence="7 8" id="KW-0472">Membrane</keyword>
<feature type="transmembrane region" description="Helical" evidence="8">
    <location>
        <begin position="188"/>
        <end position="209"/>
    </location>
</feature>
<feature type="transmembrane region" description="Helical" evidence="8">
    <location>
        <begin position="276"/>
        <end position="296"/>
    </location>
</feature>
<accession>A0A098BTE0</accession>
<comment type="similarity">
    <text evidence="2">Belongs to the binding-protein-dependent transport system permease family. FecCD subfamily.</text>
</comment>
<name>A0A098BTE0_9NOCA</name>
<dbReference type="GO" id="GO:0022857">
    <property type="term" value="F:transmembrane transporter activity"/>
    <property type="evidence" value="ECO:0007669"/>
    <property type="project" value="InterPro"/>
</dbReference>
<evidence type="ECO:0000256" key="2">
    <source>
        <dbReference type="ARBA" id="ARBA00007935"/>
    </source>
</evidence>
<dbReference type="EMBL" id="CCSD01000099">
    <property type="protein sequence ID" value="CDZ91512.1"/>
    <property type="molecule type" value="Genomic_DNA"/>
</dbReference>
<evidence type="ECO:0000313" key="10">
    <source>
        <dbReference type="Proteomes" id="UP000042997"/>
    </source>
</evidence>
<feature type="transmembrane region" description="Helical" evidence="8">
    <location>
        <begin position="236"/>
        <end position="264"/>
    </location>
</feature>
<keyword evidence="3" id="KW-0813">Transport</keyword>
<feature type="transmembrane region" description="Helical" evidence="8">
    <location>
        <begin position="20"/>
        <end position="42"/>
    </location>
</feature>
<dbReference type="InterPro" id="IPR000522">
    <property type="entry name" value="ABC_transptr_permease_BtuC"/>
</dbReference>
<dbReference type="GO" id="GO:0033214">
    <property type="term" value="P:siderophore-iron import into cell"/>
    <property type="evidence" value="ECO:0007669"/>
    <property type="project" value="TreeGrafter"/>
</dbReference>
<evidence type="ECO:0000256" key="4">
    <source>
        <dbReference type="ARBA" id="ARBA00022475"/>
    </source>
</evidence>
<keyword evidence="5 8" id="KW-0812">Transmembrane</keyword>
<dbReference type="AlphaFoldDB" id="A0A098BTE0"/>
<evidence type="ECO:0000256" key="8">
    <source>
        <dbReference type="SAM" id="Phobius"/>
    </source>
</evidence>
<feature type="transmembrane region" description="Helical" evidence="8">
    <location>
        <begin position="116"/>
        <end position="135"/>
    </location>
</feature>
<evidence type="ECO:0000256" key="7">
    <source>
        <dbReference type="ARBA" id="ARBA00023136"/>
    </source>
</evidence>
<evidence type="ECO:0000313" key="9">
    <source>
        <dbReference type="EMBL" id="CDZ91512.1"/>
    </source>
</evidence>
<feature type="transmembrane region" description="Helical" evidence="8">
    <location>
        <begin position="91"/>
        <end position="109"/>
    </location>
</feature>
<sequence>MSQVLAAPPATRRRNPARVLVVLGIVAALAVCAYLFLFVTGSWDFAMKIRSRQVLSMVLVGYATAFAAVIFQTVTNNRILTPGVMGFDSLFMLLQTLVVFLFGASALATLDPRLKFGVEVLAMVAFALVLFRWLFDRGSRDLYVLVLVGIVLGALFGGLSSLVSRLIDPNDFMTLQDVLFASFNNVQVDLLAVSALLVVAATAFSVPLLRQLDVVALGREHAVGLGVDHRRVVTRALIVVAVLVSVSTALVGPITFLGLLVANLARELVGTFRHRWTVPAATLVAIVALVGGQFVLARLLDYNSSLIVVVNFVGGIYFISLLVRGARL</sequence>
<evidence type="ECO:0000256" key="3">
    <source>
        <dbReference type="ARBA" id="ARBA00022448"/>
    </source>
</evidence>
<dbReference type="SUPFAM" id="SSF81345">
    <property type="entry name" value="ABC transporter involved in vitamin B12 uptake, BtuC"/>
    <property type="match status" value="1"/>
</dbReference>
<dbReference type="Gene3D" id="1.10.3470.10">
    <property type="entry name" value="ABC transporter involved in vitamin B12 uptake, BtuC"/>
    <property type="match status" value="1"/>
</dbReference>
<evidence type="ECO:0000256" key="6">
    <source>
        <dbReference type="ARBA" id="ARBA00022989"/>
    </source>
</evidence>
<dbReference type="eggNOG" id="COG4605">
    <property type="taxonomic scope" value="Bacteria"/>
</dbReference>
<proteinExistence type="inferred from homology"/>
<keyword evidence="6 8" id="KW-1133">Transmembrane helix</keyword>
<gene>
    <name evidence="9" type="primary">yclO</name>
    <name evidence="9" type="ORF">RHRU231_840041</name>
</gene>
<reference evidence="9 10" key="1">
    <citation type="journal article" date="2014" name="Genome Announc.">
        <title>Draft Genome Sequence of Propane- and Butane-Oxidizing Actinobacterium Rhodococcus ruber IEGM 231.</title>
        <authorList>
            <person name="Ivshina I.B."/>
            <person name="Kuyukina M.S."/>
            <person name="Krivoruchko A.V."/>
            <person name="Barbe V."/>
            <person name="Fischer C."/>
        </authorList>
    </citation>
    <scope>NUCLEOTIDE SEQUENCE [LARGE SCALE GENOMIC DNA]</scope>
</reference>
<dbReference type="GO" id="GO:0005886">
    <property type="term" value="C:plasma membrane"/>
    <property type="evidence" value="ECO:0007669"/>
    <property type="project" value="UniProtKB-SubCell"/>
</dbReference>
<feature type="transmembrane region" description="Helical" evidence="8">
    <location>
        <begin position="141"/>
        <end position="167"/>
    </location>
</feature>
<dbReference type="PANTHER" id="PTHR30472">
    <property type="entry name" value="FERRIC ENTEROBACTIN TRANSPORT SYSTEM PERMEASE PROTEIN"/>
    <property type="match status" value="1"/>
</dbReference>
<feature type="transmembrane region" description="Helical" evidence="8">
    <location>
        <begin position="302"/>
        <end position="323"/>
    </location>
</feature>
<dbReference type="InterPro" id="IPR037294">
    <property type="entry name" value="ABC_BtuC-like"/>
</dbReference>
<dbReference type="PANTHER" id="PTHR30472:SF19">
    <property type="entry name" value="PETROBACTIN IMPORT SYSTEM PERMEASE PROTEIN YCLO"/>
    <property type="match status" value="1"/>
</dbReference>
<dbReference type="Proteomes" id="UP000042997">
    <property type="component" value="Unassembled WGS sequence"/>
</dbReference>
<organism evidence="9 10">
    <name type="scientific">Rhodococcus ruber</name>
    <dbReference type="NCBI Taxonomy" id="1830"/>
    <lineage>
        <taxon>Bacteria</taxon>
        <taxon>Bacillati</taxon>
        <taxon>Actinomycetota</taxon>
        <taxon>Actinomycetes</taxon>
        <taxon>Mycobacteriales</taxon>
        <taxon>Nocardiaceae</taxon>
        <taxon>Rhodococcus</taxon>
    </lineage>
</organism>
<feature type="transmembrane region" description="Helical" evidence="8">
    <location>
        <begin position="54"/>
        <end position="71"/>
    </location>
</feature>
<dbReference type="Pfam" id="PF01032">
    <property type="entry name" value="FecCD"/>
    <property type="match status" value="1"/>
</dbReference>
<protein>
    <submittedName>
        <fullName evidence="9">Uncharacterized ABC transporter permease protein YclO</fullName>
    </submittedName>
</protein>
<dbReference type="RefSeq" id="WP_230831740.1">
    <property type="nucleotide sequence ID" value="NZ_JAJNCM010000014.1"/>
</dbReference>
<dbReference type="CDD" id="cd06550">
    <property type="entry name" value="TM_ABC_iron-siderophores_like"/>
    <property type="match status" value="1"/>
</dbReference>
<comment type="subcellular location">
    <subcellularLocation>
        <location evidence="1">Cell membrane</location>
        <topology evidence="1">Multi-pass membrane protein</topology>
    </subcellularLocation>
</comment>